<evidence type="ECO:0000256" key="11">
    <source>
        <dbReference type="PIRSR" id="PIRSR601842-2"/>
    </source>
</evidence>
<dbReference type="GO" id="GO:0005615">
    <property type="term" value="C:extracellular space"/>
    <property type="evidence" value="ECO:0007669"/>
    <property type="project" value="InterPro"/>
</dbReference>
<dbReference type="SMART" id="SM00014">
    <property type="entry name" value="acidPPc"/>
    <property type="match status" value="1"/>
</dbReference>
<feature type="active site" evidence="10">
    <location>
        <position position="16"/>
    </location>
</feature>
<evidence type="ECO:0000259" key="14">
    <source>
        <dbReference type="SMART" id="SM00014"/>
    </source>
</evidence>
<evidence type="ECO:0000256" key="8">
    <source>
        <dbReference type="ARBA" id="ARBA00023049"/>
    </source>
</evidence>
<feature type="binding site" evidence="11">
    <location>
        <position position="15"/>
    </location>
    <ligand>
        <name>Zn(2+)</name>
        <dbReference type="ChEBI" id="CHEBI:29105"/>
        <note>catalytic</note>
    </ligand>
</feature>
<evidence type="ECO:0000256" key="1">
    <source>
        <dbReference type="ARBA" id="ARBA00004613"/>
    </source>
</evidence>
<keyword evidence="7 11" id="KW-0862">Zinc</keyword>
<proteinExistence type="inferred from homology"/>
<feature type="transmembrane region" description="Helical" evidence="13">
    <location>
        <begin position="343"/>
        <end position="363"/>
    </location>
</feature>
<dbReference type="AlphaFoldDB" id="A0A9N9HY84"/>
<keyword evidence="13" id="KW-0812">Transmembrane</keyword>
<dbReference type="Pfam" id="PF02128">
    <property type="entry name" value="Peptidase_M36"/>
    <property type="match status" value="1"/>
</dbReference>
<keyword evidence="13" id="KW-1133">Transmembrane helix</keyword>
<evidence type="ECO:0000256" key="3">
    <source>
        <dbReference type="ARBA" id="ARBA00022525"/>
    </source>
</evidence>
<gene>
    <name evidence="15" type="ORF">AMORRO_LOCUS12800</name>
</gene>
<organism evidence="15 16">
    <name type="scientific">Acaulospora morrowiae</name>
    <dbReference type="NCBI Taxonomy" id="94023"/>
    <lineage>
        <taxon>Eukaryota</taxon>
        <taxon>Fungi</taxon>
        <taxon>Fungi incertae sedis</taxon>
        <taxon>Mucoromycota</taxon>
        <taxon>Glomeromycotina</taxon>
        <taxon>Glomeromycetes</taxon>
        <taxon>Diversisporales</taxon>
        <taxon>Acaulosporaceae</taxon>
        <taxon>Acaulospora</taxon>
    </lineage>
</organism>
<evidence type="ECO:0000313" key="15">
    <source>
        <dbReference type="EMBL" id="CAG8712753.1"/>
    </source>
</evidence>
<comment type="subcellular location">
    <subcellularLocation>
        <location evidence="1 12">Secreted</location>
    </subcellularLocation>
</comment>
<feature type="binding site" evidence="11">
    <location>
        <position position="19"/>
    </location>
    <ligand>
        <name>Zn(2+)</name>
        <dbReference type="ChEBI" id="CHEBI:29105"/>
        <note>catalytic</note>
    </ligand>
</feature>
<accession>A0A9N9HY84</accession>
<comment type="caution">
    <text evidence="15">The sequence shown here is derived from an EMBL/GenBank/DDBJ whole genome shotgun (WGS) entry which is preliminary data.</text>
</comment>
<protein>
    <recommendedName>
        <fullName evidence="12">Extracellular metalloproteinase</fullName>
        <ecNumber evidence="12">3.4.24.-</ecNumber>
    </recommendedName>
    <alternativeName>
        <fullName evidence="12">Fungalysin</fullName>
    </alternativeName>
</protein>
<keyword evidence="5 11" id="KW-0479">Metal-binding</keyword>
<dbReference type="SUPFAM" id="SSF55486">
    <property type="entry name" value="Metalloproteases ('zincins'), catalytic domain"/>
    <property type="match status" value="1"/>
</dbReference>
<evidence type="ECO:0000256" key="12">
    <source>
        <dbReference type="RuleBase" id="RU364017"/>
    </source>
</evidence>
<feature type="binding site" evidence="11">
    <location>
        <position position="45"/>
    </location>
    <ligand>
        <name>Zn(2+)</name>
        <dbReference type="ChEBI" id="CHEBI:29105"/>
        <note>catalytic</note>
    </ligand>
</feature>
<keyword evidence="6 12" id="KW-0378">Hydrolase</keyword>
<keyword evidence="13" id="KW-0472">Membrane</keyword>
<dbReference type="GO" id="GO:0006508">
    <property type="term" value="P:proteolysis"/>
    <property type="evidence" value="ECO:0007669"/>
    <property type="project" value="UniProtKB-KW"/>
</dbReference>
<keyword evidence="16" id="KW-1185">Reference proteome</keyword>
<dbReference type="GO" id="GO:0004222">
    <property type="term" value="F:metalloendopeptidase activity"/>
    <property type="evidence" value="ECO:0007669"/>
    <property type="project" value="InterPro"/>
</dbReference>
<evidence type="ECO:0000256" key="6">
    <source>
        <dbReference type="ARBA" id="ARBA00022801"/>
    </source>
</evidence>
<dbReference type="OrthoDB" id="3227768at2759"/>
<name>A0A9N9HY84_9GLOM</name>
<dbReference type="Gene3D" id="1.10.390.10">
    <property type="entry name" value="Neutral Protease Domain 2"/>
    <property type="match status" value="1"/>
</dbReference>
<evidence type="ECO:0000256" key="2">
    <source>
        <dbReference type="ARBA" id="ARBA00006006"/>
    </source>
</evidence>
<evidence type="ECO:0000256" key="13">
    <source>
        <dbReference type="SAM" id="Phobius"/>
    </source>
</evidence>
<sequence length="437" mass="49231">MSPIRGAMVIWNPVHEYAHGISTRLTGGPGNSNCLGWDEAGGMGEGWGDFFATIFRMNSTFDRTKDFGMGEWANGEGIRKYLYSTSLKTNPSTYSYLDKPGYWGVHAKGEVWAEILYEVYWNLVDKHGFTANWFPPTDNHPASLAEWYFSEYVKTPRHGNTLALQLIVDGMKLQPCRPTFIDARDAIIQADELLTNGDNLCDIWQAFAKRGLGIDAKIIGGGPWGGGTRVESFSVPEDCFYFKCLYNSTMIKTLSKLLNFLEHTRRWVALVASIVLVYARDIHVAYIIAGGIVMGFIAKVLKYIIRQPRPKDKSYGMPSSHSAITIYYALSISFQLFSSPLPYLINLLLSTIALGIAISVVWSRIALGYHTHMQVIVGVSMGFAFALTWNAWWNELNPTFIKLNLNGKLGWNELKTLMKLSERFIENGFRFDIIMES</sequence>
<dbReference type="SUPFAM" id="SSF48317">
    <property type="entry name" value="Acid phosphatase/Vanadium-dependent haloperoxidase"/>
    <property type="match status" value="1"/>
</dbReference>
<evidence type="ECO:0000256" key="7">
    <source>
        <dbReference type="ARBA" id="ARBA00022833"/>
    </source>
</evidence>
<dbReference type="Proteomes" id="UP000789342">
    <property type="component" value="Unassembled WGS sequence"/>
</dbReference>
<dbReference type="InterPro" id="IPR036938">
    <property type="entry name" value="PAP2/HPO_sf"/>
</dbReference>
<evidence type="ECO:0000256" key="9">
    <source>
        <dbReference type="ARBA" id="ARBA00023145"/>
    </source>
</evidence>
<dbReference type="GO" id="GO:0008270">
    <property type="term" value="F:zinc ion binding"/>
    <property type="evidence" value="ECO:0007669"/>
    <property type="project" value="InterPro"/>
</dbReference>
<dbReference type="Pfam" id="PF01569">
    <property type="entry name" value="PAP2"/>
    <property type="match status" value="1"/>
</dbReference>
<comment type="similarity">
    <text evidence="2 12">Belongs to the peptidase M36 family.</text>
</comment>
<evidence type="ECO:0000313" key="16">
    <source>
        <dbReference type="Proteomes" id="UP000789342"/>
    </source>
</evidence>
<dbReference type="PANTHER" id="PTHR33478">
    <property type="entry name" value="EXTRACELLULAR METALLOPROTEINASE MEP"/>
    <property type="match status" value="1"/>
</dbReference>
<evidence type="ECO:0000256" key="4">
    <source>
        <dbReference type="ARBA" id="ARBA00022670"/>
    </source>
</evidence>
<feature type="domain" description="Phosphatidic acid phosphatase type 2/haloperoxidase" evidence="14">
    <location>
        <begin position="284"/>
        <end position="390"/>
    </location>
</feature>
<dbReference type="InterPro" id="IPR001842">
    <property type="entry name" value="Peptidase_M36"/>
</dbReference>
<dbReference type="EC" id="3.4.24.-" evidence="12"/>
<feature type="transmembrane region" description="Helical" evidence="13">
    <location>
        <begin position="317"/>
        <end position="337"/>
    </location>
</feature>
<dbReference type="InterPro" id="IPR000326">
    <property type="entry name" value="PAP2/HPO"/>
</dbReference>
<dbReference type="InterPro" id="IPR050371">
    <property type="entry name" value="Fungal_virulence_M36"/>
</dbReference>
<feature type="transmembrane region" description="Helical" evidence="13">
    <location>
        <begin position="375"/>
        <end position="393"/>
    </location>
</feature>
<keyword evidence="3 12" id="KW-0964">Secreted</keyword>
<dbReference type="Gene3D" id="1.20.144.10">
    <property type="entry name" value="Phosphatidic acid phosphatase type 2/haloperoxidase"/>
    <property type="match status" value="1"/>
</dbReference>
<evidence type="ECO:0000256" key="5">
    <source>
        <dbReference type="ARBA" id="ARBA00022723"/>
    </source>
</evidence>
<dbReference type="EMBL" id="CAJVPV010019874">
    <property type="protein sequence ID" value="CAG8712753.1"/>
    <property type="molecule type" value="Genomic_DNA"/>
</dbReference>
<feature type="transmembrane region" description="Helical" evidence="13">
    <location>
        <begin position="284"/>
        <end position="305"/>
    </location>
</feature>
<reference evidence="15" key="1">
    <citation type="submission" date="2021-06" db="EMBL/GenBank/DDBJ databases">
        <authorList>
            <person name="Kallberg Y."/>
            <person name="Tangrot J."/>
            <person name="Rosling A."/>
        </authorList>
    </citation>
    <scope>NUCLEOTIDE SEQUENCE</scope>
    <source>
        <strain evidence="15">CL551</strain>
    </source>
</reference>
<keyword evidence="9 12" id="KW-0865">Zymogen</keyword>
<keyword evidence="8 12" id="KW-0482">Metalloprotease</keyword>
<evidence type="ECO:0000256" key="10">
    <source>
        <dbReference type="PIRSR" id="PIRSR601842-1"/>
    </source>
</evidence>
<dbReference type="PANTHER" id="PTHR33478:SF1">
    <property type="entry name" value="EXTRACELLULAR METALLOPROTEINASE MEP"/>
    <property type="match status" value="1"/>
</dbReference>
<dbReference type="InterPro" id="IPR027268">
    <property type="entry name" value="Peptidase_M4/M1_CTD_sf"/>
</dbReference>
<comment type="cofactor">
    <cofactor evidence="11">
        <name>Zn(2+)</name>
        <dbReference type="ChEBI" id="CHEBI:29105"/>
    </cofactor>
    <text evidence="11">Binds 1 zinc ion per subunit.</text>
</comment>
<keyword evidence="4 12" id="KW-0645">Protease</keyword>